<sequence length="106" mass="12222">MIRIGGFFYFFPALRVSALFLLLLTRCSPKKKPSHRRLFLLRNRIPDLLCSVSPVRLLLLLCRGELLWFLNCRRLRPPARSGSAAGKILVLLWLRALGLSPRFYAI</sequence>
<gene>
    <name evidence="1" type="ORF">SLEP1_g15219</name>
</gene>
<dbReference type="EMBL" id="BPVZ01000019">
    <property type="protein sequence ID" value="GKV02830.1"/>
    <property type="molecule type" value="Genomic_DNA"/>
</dbReference>
<protein>
    <recommendedName>
        <fullName evidence="3">Secreted protein</fullName>
    </recommendedName>
</protein>
<comment type="caution">
    <text evidence="1">The sequence shown here is derived from an EMBL/GenBank/DDBJ whole genome shotgun (WGS) entry which is preliminary data.</text>
</comment>
<keyword evidence="2" id="KW-1185">Reference proteome</keyword>
<proteinExistence type="predicted"/>
<evidence type="ECO:0008006" key="3">
    <source>
        <dbReference type="Google" id="ProtNLM"/>
    </source>
</evidence>
<name>A0AAV5IQY6_9ROSI</name>
<dbReference type="AlphaFoldDB" id="A0AAV5IQY6"/>
<evidence type="ECO:0000313" key="2">
    <source>
        <dbReference type="Proteomes" id="UP001054252"/>
    </source>
</evidence>
<evidence type="ECO:0000313" key="1">
    <source>
        <dbReference type="EMBL" id="GKV02830.1"/>
    </source>
</evidence>
<reference evidence="1 2" key="1">
    <citation type="journal article" date="2021" name="Commun. Biol.">
        <title>The genome of Shorea leprosula (Dipterocarpaceae) highlights the ecological relevance of drought in aseasonal tropical rainforests.</title>
        <authorList>
            <person name="Ng K.K.S."/>
            <person name="Kobayashi M.J."/>
            <person name="Fawcett J.A."/>
            <person name="Hatakeyama M."/>
            <person name="Paape T."/>
            <person name="Ng C.H."/>
            <person name="Ang C.C."/>
            <person name="Tnah L.H."/>
            <person name="Lee C.T."/>
            <person name="Nishiyama T."/>
            <person name="Sese J."/>
            <person name="O'Brien M.J."/>
            <person name="Copetti D."/>
            <person name="Mohd Noor M.I."/>
            <person name="Ong R.C."/>
            <person name="Putra M."/>
            <person name="Sireger I.Z."/>
            <person name="Indrioko S."/>
            <person name="Kosugi Y."/>
            <person name="Izuno A."/>
            <person name="Isagi Y."/>
            <person name="Lee S.L."/>
            <person name="Shimizu K.K."/>
        </authorList>
    </citation>
    <scope>NUCLEOTIDE SEQUENCE [LARGE SCALE GENOMIC DNA]</scope>
    <source>
        <strain evidence="1">214</strain>
    </source>
</reference>
<accession>A0AAV5IQY6</accession>
<organism evidence="1 2">
    <name type="scientific">Rubroshorea leprosula</name>
    <dbReference type="NCBI Taxonomy" id="152421"/>
    <lineage>
        <taxon>Eukaryota</taxon>
        <taxon>Viridiplantae</taxon>
        <taxon>Streptophyta</taxon>
        <taxon>Embryophyta</taxon>
        <taxon>Tracheophyta</taxon>
        <taxon>Spermatophyta</taxon>
        <taxon>Magnoliopsida</taxon>
        <taxon>eudicotyledons</taxon>
        <taxon>Gunneridae</taxon>
        <taxon>Pentapetalae</taxon>
        <taxon>rosids</taxon>
        <taxon>malvids</taxon>
        <taxon>Malvales</taxon>
        <taxon>Dipterocarpaceae</taxon>
        <taxon>Rubroshorea</taxon>
    </lineage>
</organism>
<dbReference type="Proteomes" id="UP001054252">
    <property type="component" value="Unassembled WGS sequence"/>
</dbReference>